<evidence type="ECO:0000313" key="3">
    <source>
        <dbReference type="EMBL" id="KAK0464209.1"/>
    </source>
</evidence>
<dbReference type="EMBL" id="JAUEPS010000006">
    <property type="protein sequence ID" value="KAK0464209.1"/>
    <property type="molecule type" value="Genomic_DNA"/>
</dbReference>
<accession>A0AA39NEU0</accession>
<keyword evidence="2" id="KW-0812">Transmembrane</keyword>
<evidence type="ECO:0000256" key="1">
    <source>
        <dbReference type="SAM" id="MobiDB-lite"/>
    </source>
</evidence>
<evidence type="ECO:0000256" key="2">
    <source>
        <dbReference type="SAM" id="Phobius"/>
    </source>
</evidence>
<dbReference type="GeneID" id="85348956"/>
<organism evidence="3 4">
    <name type="scientific">Armillaria tabescens</name>
    <name type="common">Ringless honey mushroom</name>
    <name type="synonym">Agaricus tabescens</name>
    <dbReference type="NCBI Taxonomy" id="1929756"/>
    <lineage>
        <taxon>Eukaryota</taxon>
        <taxon>Fungi</taxon>
        <taxon>Dikarya</taxon>
        <taxon>Basidiomycota</taxon>
        <taxon>Agaricomycotina</taxon>
        <taxon>Agaricomycetes</taxon>
        <taxon>Agaricomycetidae</taxon>
        <taxon>Agaricales</taxon>
        <taxon>Marasmiineae</taxon>
        <taxon>Physalacriaceae</taxon>
        <taxon>Desarmillaria</taxon>
    </lineage>
</organism>
<name>A0AA39NEU0_ARMTA</name>
<feature type="region of interest" description="Disordered" evidence="1">
    <location>
        <begin position="149"/>
        <end position="175"/>
    </location>
</feature>
<comment type="caution">
    <text evidence="3">The sequence shown here is derived from an EMBL/GenBank/DDBJ whole genome shotgun (WGS) entry which is preliminary data.</text>
</comment>
<keyword evidence="4" id="KW-1185">Reference proteome</keyword>
<feature type="compositionally biased region" description="Polar residues" evidence="1">
    <location>
        <begin position="149"/>
        <end position="159"/>
    </location>
</feature>
<gene>
    <name evidence="3" type="ORF">EV420DRAFT_1031880</name>
</gene>
<proteinExistence type="predicted"/>
<sequence>MPASAFSIPELYQLITLALSSTSLSRLPPIVVMAVFVGLIAYSLTYPYYGPYSPANVRENIAKIMEDANATYDLLKSERIAQLADEEEHHKHSAAYDALFQQPFCDIYHERALLLHPMDSFRFWRDAGIWRSDISSWVNRMKTAIKAKQLSSESTNTSDELGLEAKSSNTSSESNIYASASSGVNADDVVGVESYPLSFMQGPNSSSRGGSMGPPGEEDITNMTANYDASRELT</sequence>
<protein>
    <submittedName>
        <fullName evidence="3">Uncharacterized protein</fullName>
    </submittedName>
</protein>
<dbReference type="AlphaFoldDB" id="A0AA39NEU0"/>
<evidence type="ECO:0000313" key="4">
    <source>
        <dbReference type="Proteomes" id="UP001175211"/>
    </source>
</evidence>
<feature type="transmembrane region" description="Helical" evidence="2">
    <location>
        <begin position="30"/>
        <end position="49"/>
    </location>
</feature>
<keyword evidence="2" id="KW-1133">Transmembrane helix</keyword>
<dbReference type="Proteomes" id="UP001175211">
    <property type="component" value="Unassembled WGS sequence"/>
</dbReference>
<keyword evidence="2" id="KW-0472">Membrane</keyword>
<feature type="region of interest" description="Disordered" evidence="1">
    <location>
        <begin position="199"/>
        <end position="234"/>
    </location>
</feature>
<reference evidence="3" key="1">
    <citation type="submission" date="2023-06" db="EMBL/GenBank/DDBJ databases">
        <authorList>
            <consortium name="Lawrence Berkeley National Laboratory"/>
            <person name="Ahrendt S."/>
            <person name="Sahu N."/>
            <person name="Indic B."/>
            <person name="Wong-Bajracharya J."/>
            <person name="Merenyi Z."/>
            <person name="Ke H.-M."/>
            <person name="Monk M."/>
            <person name="Kocsube S."/>
            <person name="Drula E."/>
            <person name="Lipzen A."/>
            <person name="Balint B."/>
            <person name="Henrissat B."/>
            <person name="Andreopoulos B."/>
            <person name="Martin F.M."/>
            <person name="Harder C.B."/>
            <person name="Rigling D."/>
            <person name="Ford K.L."/>
            <person name="Foster G.D."/>
            <person name="Pangilinan J."/>
            <person name="Papanicolaou A."/>
            <person name="Barry K."/>
            <person name="LaButti K."/>
            <person name="Viragh M."/>
            <person name="Koriabine M."/>
            <person name="Yan M."/>
            <person name="Riley R."/>
            <person name="Champramary S."/>
            <person name="Plett K.L."/>
            <person name="Tsai I.J."/>
            <person name="Slot J."/>
            <person name="Sipos G."/>
            <person name="Plett J."/>
            <person name="Nagy L.G."/>
            <person name="Grigoriev I.V."/>
        </authorList>
    </citation>
    <scope>NUCLEOTIDE SEQUENCE</scope>
    <source>
        <strain evidence="3">CCBAS 213</strain>
    </source>
</reference>
<dbReference type="RefSeq" id="XP_060335330.1">
    <property type="nucleotide sequence ID" value="XM_060465408.1"/>
</dbReference>